<dbReference type="EMBL" id="JAVRHX010000002">
    <property type="protein sequence ID" value="MDT0595310.1"/>
    <property type="molecule type" value="Genomic_DNA"/>
</dbReference>
<dbReference type="PANTHER" id="PTHR10900">
    <property type="entry name" value="PERIOSTIN-RELATED"/>
    <property type="match status" value="1"/>
</dbReference>
<name>A0ABU2ZSB2_9ALTE</name>
<dbReference type="PANTHER" id="PTHR10900:SF77">
    <property type="entry name" value="FI19380P1"/>
    <property type="match status" value="1"/>
</dbReference>
<dbReference type="Proteomes" id="UP001253545">
    <property type="component" value="Unassembled WGS sequence"/>
</dbReference>
<dbReference type="SMART" id="SM00554">
    <property type="entry name" value="FAS1"/>
    <property type="match status" value="4"/>
</dbReference>
<dbReference type="InterPro" id="IPR036378">
    <property type="entry name" value="FAS1_dom_sf"/>
</dbReference>
<evidence type="ECO:0000313" key="3">
    <source>
        <dbReference type="Proteomes" id="UP001253545"/>
    </source>
</evidence>
<evidence type="ECO:0000259" key="1">
    <source>
        <dbReference type="PROSITE" id="PS50213"/>
    </source>
</evidence>
<gene>
    <name evidence="2" type="ORF">RM552_10675</name>
</gene>
<dbReference type="InterPro" id="IPR000782">
    <property type="entry name" value="FAS1_domain"/>
</dbReference>
<comment type="caution">
    <text evidence="2">The sequence shown here is derived from an EMBL/GenBank/DDBJ whole genome shotgun (WGS) entry which is preliminary data.</text>
</comment>
<dbReference type="InterPro" id="IPR005297">
    <property type="entry name" value="Lipoprotein_repeat"/>
</dbReference>
<dbReference type="SUPFAM" id="SSF82153">
    <property type="entry name" value="FAS1 domain"/>
    <property type="match status" value="4"/>
</dbReference>
<feature type="domain" description="FAS1" evidence="1">
    <location>
        <begin position="476"/>
        <end position="728"/>
    </location>
</feature>
<dbReference type="RefSeq" id="WP_311368820.1">
    <property type="nucleotide sequence ID" value="NZ_JAVRHX010000002.1"/>
</dbReference>
<dbReference type="Pfam" id="PF02469">
    <property type="entry name" value="Fasciclin"/>
    <property type="match status" value="4"/>
</dbReference>
<evidence type="ECO:0000313" key="2">
    <source>
        <dbReference type="EMBL" id="MDT0595310.1"/>
    </source>
</evidence>
<feature type="domain" description="FAS1" evidence="1">
    <location>
        <begin position="39"/>
        <end position="172"/>
    </location>
</feature>
<dbReference type="Pfam" id="PF03640">
    <property type="entry name" value="Lipoprotein_15"/>
    <property type="match status" value="1"/>
</dbReference>
<dbReference type="PROSITE" id="PS51257">
    <property type="entry name" value="PROKAR_LIPOPROTEIN"/>
    <property type="match status" value="1"/>
</dbReference>
<keyword evidence="3" id="KW-1185">Reference proteome</keyword>
<organism evidence="2 3">
    <name type="scientific">Glaciecola petra</name>
    <dbReference type="NCBI Taxonomy" id="3075602"/>
    <lineage>
        <taxon>Bacteria</taxon>
        <taxon>Pseudomonadati</taxon>
        <taxon>Pseudomonadota</taxon>
        <taxon>Gammaproteobacteria</taxon>
        <taxon>Alteromonadales</taxon>
        <taxon>Alteromonadaceae</taxon>
        <taxon>Glaciecola</taxon>
    </lineage>
</organism>
<dbReference type="PROSITE" id="PS50213">
    <property type="entry name" value="FAS1"/>
    <property type="match status" value="4"/>
</dbReference>
<protein>
    <submittedName>
        <fullName evidence="2">Fasciclin domain-containing protein</fullName>
    </submittedName>
</protein>
<feature type="domain" description="FAS1" evidence="1">
    <location>
        <begin position="182"/>
        <end position="318"/>
    </location>
</feature>
<dbReference type="Gene3D" id="2.30.180.10">
    <property type="entry name" value="FAS1 domain"/>
    <property type="match status" value="5"/>
</dbReference>
<proteinExistence type="predicted"/>
<dbReference type="InterPro" id="IPR050904">
    <property type="entry name" value="Adhesion/Biosynth-related"/>
</dbReference>
<reference evidence="2 3" key="1">
    <citation type="submission" date="2023-09" db="EMBL/GenBank/DDBJ databases">
        <authorList>
            <person name="Rey-Velasco X."/>
        </authorList>
    </citation>
    <scope>NUCLEOTIDE SEQUENCE [LARGE SCALE GENOMIC DNA]</scope>
    <source>
        <strain evidence="2 3">P117</strain>
    </source>
</reference>
<feature type="domain" description="FAS1" evidence="1">
    <location>
        <begin position="328"/>
        <end position="466"/>
    </location>
</feature>
<sequence length="738" mass="75889">MKFSMKIIAIAFSLIVLQGCGSDNDDEVEVQEPPVTESNDTIVGIAQSNAGFSTLVAVLEATGLDVTLSDTSQTFTVFAPTDEAFAALGGNTLTALLNDTDTLSSILTYHVLPGAVDADAAIAAAGSAVTTVNGADIAISLVGDSLLINGVSVTFTNIQASNGIIHAIDAVLTVPAERGDPTANIVETAVAAGNFTTLASLLTSAGLVDTLSNPDAEFTVFAPTDAAFEMLGDDVLTSLGENPEVLEAILLQHVVPDATIDSITAYTLAGMNAATASGAEIPVGINTNNDRITFGGANVTTPDVYASNGVIHVIDMVVVADVDVPPAGENIVEVASQNDSFTTLVAALQATGLDETLADESGTQFTVFAPSDAAFALLGQDTIDALLNDTDTLSDILLYHVVSGSAVLQDAAVTLAQSDDNLVEMANMQDAALSFTDSTLFVNASAVSSTDVVANNGVIHVIDQVILPPSMRGEPTLNIAETALADDNFSTLVAALQAADLVDTLANEEATFTVFAPTNAAFDKIEDTALDGLLLDTDALSTVLLQHVVAGEVTAVQAYAANGGSVDTVAENDVTVNLVNFTKSVNDENAEVAYDAENEMLVGGMGSSNPGFTVYVFNNDLGSAGSNCNDGCAANWPPVLVTDDMVSGVPGLSTIERGDGAMQAAYQGRPLYFFANDTAIGDANGDGVGDVWFKVNQAQVSLQIQGSNVTTTDIYTTNGVIHVIDTVITETLEAATLQ</sequence>
<accession>A0ABU2ZSB2</accession>